<protein>
    <submittedName>
        <fullName evidence="1">1741_t:CDS:1</fullName>
    </submittedName>
</protein>
<dbReference type="EMBL" id="CAJVPL010019143">
    <property type="protein sequence ID" value="CAG8704247.1"/>
    <property type="molecule type" value="Genomic_DNA"/>
</dbReference>
<feature type="non-terminal residue" evidence="1">
    <location>
        <position position="1"/>
    </location>
</feature>
<reference evidence="1" key="1">
    <citation type="submission" date="2021-06" db="EMBL/GenBank/DDBJ databases">
        <authorList>
            <person name="Kallberg Y."/>
            <person name="Tangrot J."/>
            <person name="Rosling A."/>
        </authorList>
    </citation>
    <scope>NUCLEOTIDE SEQUENCE</scope>
    <source>
        <strain evidence="1">MT106</strain>
    </source>
</reference>
<dbReference type="Proteomes" id="UP000789831">
    <property type="component" value="Unassembled WGS sequence"/>
</dbReference>
<sequence length="40" mass="4460">IVNEEVIAIGFVTPLINEINNHNIIISEIYLDATYKTSKG</sequence>
<evidence type="ECO:0000313" key="1">
    <source>
        <dbReference type="EMBL" id="CAG8704247.1"/>
    </source>
</evidence>
<dbReference type="AlphaFoldDB" id="A0A9N9N687"/>
<evidence type="ECO:0000313" key="2">
    <source>
        <dbReference type="Proteomes" id="UP000789831"/>
    </source>
</evidence>
<name>A0A9N9N687_9GLOM</name>
<proteinExistence type="predicted"/>
<gene>
    <name evidence="1" type="ORF">AGERDE_LOCUS13659</name>
</gene>
<organism evidence="1 2">
    <name type="scientific">Ambispora gerdemannii</name>
    <dbReference type="NCBI Taxonomy" id="144530"/>
    <lineage>
        <taxon>Eukaryota</taxon>
        <taxon>Fungi</taxon>
        <taxon>Fungi incertae sedis</taxon>
        <taxon>Mucoromycota</taxon>
        <taxon>Glomeromycotina</taxon>
        <taxon>Glomeromycetes</taxon>
        <taxon>Archaeosporales</taxon>
        <taxon>Ambisporaceae</taxon>
        <taxon>Ambispora</taxon>
    </lineage>
</organism>
<keyword evidence="2" id="KW-1185">Reference proteome</keyword>
<comment type="caution">
    <text evidence="1">The sequence shown here is derived from an EMBL/GenBank/DDBJ whole genome shotgun (WGS) entry which is preliminary data.</text>
</comment>
<accession>A0A9N9N687</accession>